<dbReference type="InterPro" id="IPR008271">
    <property type="entry name" value="Ser/Thr_kinase_AS"/>
</dbReference>
<dbReference type="InterPro" id="IPR017441">
    <property type="entry name" value="Protein_kinase_ATP_BS"/>
</dbReference>
<dbReference type="PROSITE" id="PS50011">
    <property type="entry name" value="PROTEIN_KINASE_DOM"/>
    <property type="match status" value="1"/>
</dbReference>
<feature type="region of interest" description="Disordered" evidence="6">
    <location>
        <begin position="316"/>
        <end position="369"/>
    </location>
</feature>
<evidence type="ECO:0000259" key="7">
    <source>
        <dbReference type="PROSITE" id="PS50011"/>
    </source>
</evidence>
<evidence type="ECO:0000256" key="1">
    <source>
        <dbReference type="ARBA" id="ARBA00022679"/>
    </source>
</evidence>
<dbReference type="PROSITE" id="PS00107">
    <property type="entry name" value="PROTEIN_KINASE_ATP"/>
    <property type="match status" value="1"/>
</dbReference>
<dbReference type="Proteomes" id="UP000198953">
    <property type="component" value="Unassembled WGS sequence"/>
</dbReference>
<dbReference type="STRING" id="46177.SAMN05660976_00214"/>
<evidence type="ECO:0000256" key="2">
    <source>
        <dbReference type="ARBA" id="ARBA00022741"/>
    </source>
</evidence>
<evidence type="ECO:0000256" key="4">
    <source>
        <dbReference type="ARBA" id="ARBA00022840"/>
    </source>
</evidence>
<dbReference type="Gene3D" id="3.30.200.20">
    <property type="entry name" value="Phosphorylase Kinase, domain 1"/>
    <property type="match status" value="1"/>
</dbReference>
<evidence type="ECO:0000256" key="5">
    <source>
        <dbReference type="PROSITE-ProRule" id="PRU10141"/>
    </source>
</evidence>
<dbReference type="PROSITE" id="PS00108">
    <property type="entry name" value="PROTEIN_KINASE_ST"/>
    <property type="match status" value="1"/>
</dbReference>
<dbReference type="GO" id="GO:0005524">
    <property type="term" value="F:ATP binding"/>
    <property type="evidence" value="ECO:0007669"/>
    <property type="project" value="UniProtKB-UniRule"/>
</dbReference>
<feature type="compositionally biased region" description="Basic residues" evidence="6">
    <location>
        <begin position="359"/>
        <end position="369"/>
    </location>
</feature>
<keyword evidence="3 8" id="KW-0418">Kinase</keyword>
<keyword evidence="9" id="KW-1185">Reference proteome</keyword>
<gene>
    <name evidence="8" type="ORF">SAMN05660976_00214</name>
</gene>
<accession>A0A1H7G3W4</accession>
<evidence type="ECO:0000256" key="6">
    <source>
        <dbReference type="SAM" id="MobiDB-lite"/>
    </source>
</evidence>
<sequence length="369" mass="39564">MDPWQPLQAEDPSECGGFQLTHFLGRGGFGAVFLGFRPDVSGAAAVKIFKSDLATSPTWLARFRREIEAIRDMGGVHTAALLDAGANDDPPWVATRYVQVPSLYTLIRSCGPIDSIGGWWLAAGLAEALTEIHAKGIVHRDLKPQNILIGPEGLRVIDFGISRYLGETGVTTAGTPFFGSRQFAAVEQLIDPRDSDERTDVFALGGVLVYALTGRPPFVDVTDGQRRQGWSPDLDLMPDEIYEITEACLAFNPENRIRCSAVLTEAVDRLTDFAVPLVAETGPPLPTAHRGLIDLWASAALPNPFGLPTSGGVWLDTSGTSGPDGGVLVSSGSGTGSGSGGGRDRQSYDSDWLQQWHGTAKRRRDQYGG</sequence>
<dbReference type="InterPro" id="IPR000719">
    <property type="entry name" value="Prot_kinase_dom"/>
</dbReference>
<feature type="binding site" evidence="5">
    <location>
        <position position="47"/>
    </location>
    <ligand>
        <name>ATP</name>
        <dbReference type="ChEBI" id="CHEBI:30616"/>
    </ligand>
</feature>
<dbReference type="PANTHER" id="PTHR43289:SF34">
    <property type="entry name" value="SERINE_THREONINE-PROTEIN KINASE YBDM-RELATED"/>
    <property type="match status" value="1"/>
</dbReference>
<evidence type="ECO:0000313" key="9">
    <source>
        <dbReference type="Proteomes" id="UP000198953"/>
    </source>
</evidence>
<dbReference type="AlphaFoldDB" id="A0A1H7G3W4"/>
<proteinExistence type="predicted"/>
<dbReference type="GO" id="GO:0004674">
    <property type="term" value="F:protein serine/threonine kinase activity"/>
    <property type="evidence" value="ECO:0007669"/>
    <property type="project" value="UniProtKB-KW"/>
</dbReference>
<dbReference type="InterPro" id="IPR011009">
    <property type="entry name" value="Kinase-like_dom_sf"/>
</dbReference>
<dbReference type="SUPFAM" id="SSF56112">
    <property type="entry name" value="Protein kinase-like (PK-like)"/>
    <property type="match status" value="1"/>
</dbReference>
<dbReference type="SMART" id="SM00220">
    <property type="entry name" value="S_TKc"/>
    <property type="match status" value="1"/>
</dbReference>
<feature type="domain" description="Protein kinase" evidence="7">
    <location>
        <begin position="18"/>
        <end position="278"/>
    </location>
</feature>
<dbReference type="PANTHER" id="PTHR43289">
    <property type="entry name" value="MITOGEN-ACTIVATED PROTEIN KINASE KINASE KINASE 20-RELATED"/>
    <property type="match status" value="1"/>
</dbReference>
<name>A0A1H7G3W4_9ACTN</name>
<evidence type="ECO:0000313" key="8">
    <source>
        <dbReference type="EMBL" id="SEK30415.1"/>
    </source>
</evidence>
<keyword evidence="1" id="KW-0808">Transferase</keyword>
<dbReference type="Pfam" id="PF00069">
    <property type="entry name" value="Pkinase"/>
    <property type="match status" value="1"/>
</dbReference>
<dbReference type="CDD" id="cd14014">
    <property type="entry name" value="STKc_PknB_like"/>
    <property type="match status" value="1"/>
</dbReference>
<keyword evidence="8" id="KW-0723">Serine/threonine-protein kinase</keyword>
<dbReference type="Gene3D" id="1.10.510.10">
    <property type="entry name" value="Transferase(Phosphotransferase) domain 1"/>
    <property type="match status" value="1"/>
</dbReference>
<evidence type="ECO:0000256" key="3">
    <source>
        <dbReference type="ARBA" id="ARBA00022777"/>
    </source>
</evidence>
<dbReference type="EMBL" id="FOBF01000001">
    <property type="protein sequence ID" value="SEK30415.1"/>
    <property type="molecule type" value="Genomic_DNA"/>
</dbReference>
<keyword evidence="4 5" id="KW-0067">ATP-binding</keyword>
<keyword evidence="2 5" id="KW-0547">Nucleotide-binding</keyword>
<protein>
    <submittedName>
        <fullName evidence="8">Serine/threonine protein kinase</fullName>
    </submittedName>
</protein>
<reference evidence="8 9" key="1">
    <citation type="submission" date="2016-10" db="EMBL/GenBank/DDBJ databases">
        <authorList>
            <person name="de Groot N.N."/>
        </authorList>
    </citation>
    <scope>NUCLEOTIDE SEQUENCE [LARGE SCALE GENOMIC DNA]</scope>
    <source>
        <strain evidence="8 9">DSM 43357</strain>
    </source>
</reference>
<organism evidence="8 9">
    <name type="scientific">Nonomuraea pusilla</name>
    <dbReference type="NCBI Taxonomy" id="46177"/>
    <lineage>
        <taxon>Bacteria</taxon>
        <taxon>Bacillati</taxon>
        <taxon>Actinomycetota</taxon>
        <taxon>Actinomycetes</taxon>
        <taxon>Streptosporangiales</taxon>
        <taxon>Streptosporangiaceae</taxon>
        <taxon>Nonomuraea</taxon>
    </lineage>
</organism>
<dbReference type="RefSeq" id="WP_177227138.1">
    <property type="nucleotide sequence ID" value="NZ_FOBF01000001.1"/>
</dbReference>